<dbReference type="KEGG" id="sct:SCAT_p1311"/>
<evidence type="ECO:0000313" key="2">
    <source>
        <dbReference type="Proteomes" id="UP000007842"/>
    </source>
</evidence>
<reference evidence="2" key="1">
    <citation type="submission" date="2011-12" db="EMBL/GenBank/DDBJ databases">
        <title>Complete genome sequence of Streptomyces cattleya strain DSM 46488.</title>
        <authorList>
            <person name="Ou H.-Y."/>
            <person name="Li P."/>
            <person name="Zhao C."/>
            <person name="O'Hagan D."/>
            <person name="Deng Z."/>
        </authorList>
    </citation>
    <scope>NUCLEOTIDE SEQUENCE [LARGE SCALE GENOMIC DNA]</scope>
    <source>
        <strain evidence="2">ATCC 35852 / DSM 46488 / JCM 4925 / NBRC 14057 / NRRL 8057</strain>
        <plasmid evidence="2">Plasmid pSCATT</plasmid>
    </source>
</reference>
<dbReference type="PATRIC" id="fig|1003195.11.peg.1270"/>
<organism evidence="1 2">
    <name type="scientific">Streptantibioticus cattleyicolor (strain ATCC 35852 / DSM 46488 / JCM 4925 / NBRC 14057 / NRRL 8057)</name>
    <name type="common">Streptomyces cattleya</name>
    <dbReference type="NCBI Taxonomy" id="1003195"/>
    <lineage>
        <taxon>Bacteria</taxon>
        <taxon>Bacillati</taxon>
        <taxon>Actinomycetota</taxon>
        <taxon>Actinomycetes</taxon>
        <taxon>Kitasatosporales</taxon>
        <taxon>Streptomycetaceae</taxon>
        <taxon>Streptantibioticus</taxon>
    </lineage>
</organism>
<dbReference type="OrthoDB" id="4243638at2"/>
<accession>F8JJW6</accession>
<geneLocation type="plasmid" evidence="1 2">
    <name>pSCATT</name>
</geneLocation>
<gene>
    <name evidence="1" type="ordered locus">SCATT_p04130</name>
</gene>
<dbReference type="KEGG" id="scy:SCATT_p04130"/>
<dbReference type="AlphaFoldDB" id="F8JJW6"/>
<keyword evidence="2" id="KW-1185">Reference proteome</keyword>
<keyword evidence="1" id="KW-0614">Plasmid</keyword>
<dbReference type="HOGENOM" id="CLU_1383463_0_0_11"/>
<evidence type="ECO:0000313" key="1">
    <source>
        <dbReference type="EMBL" id="AEW98606.1"/>
    </source>
</evidence>
<proteinExistence type="predicted"/>
<dbReference type="EMBL" id="CP003229">
    <property type="protein sequence ID" value="AEW98606.1"/>
    <property type="molecule type" value="Genomic_DNA"/>
</dbReference>
<dbReference type="Proteomes" id="UP000007842">
    <property type="component" value="Plasmid pSCATT"/>
</dbReference>
<dbReference type="RefSeq" id="WP_014151758.1">
    <property type="nucleotide sequence ID" value="NC_016113.1"/>
</dbReference>
<sequence>MHSNSLDDIVNSIRKGEPVVLVHKGTGGYARRDGDLQIVPTPISTADGLDKHHAHYLRMDLGAQHKGNNLYTFESLQIDDAGHRVDTTPVMMSANPADISGGIVWAPRKKIEDHPDDKEAKAQYWYVIPQECCGGYAILPYLDPVWALGLIDKSEKLPACGRPVQTIYAVIPVLCLWDIVAPKPDKECIRNDKIPQV</sequence>
<name>F8JJW6_STREN</name>
<protein>
    <submittedName>
        <fullName evidence="1">Uncharacterized protein</fullName>
    </submittedName>
</protein>
<accession>G8XFW7</accession>